<dbReference type="Gene3D" id="2.40.128.90">
    <property type="entry name" value="OMPT-like"/>
    <property type="match status" value="1"/>
</dbReference>
<gene>
    <name evidence="3" type="ORF">DYU05_12335</name>
</gene>
<dbReference type="GO" id="GO:0004190">
    <property type="term" value="F:aspartic-type endopeptidase activity"/>
    <property type="evidence" value="ECO:0007669"/>
    <property type="project" value="InterPro"/>
</dbReference>
<accession>A0A3E2NPN2</accession>
<dbReference type="InterPro" id="IPR035163">
    <property type="entry name" value="Pom"/>
</dbReference>
<sequence length="303" mass="33833">MGRLFYFFPMKRSLALACLLFSFVYVRAQTVLKVQFDMAVGYEQQKLDWSIAGNSQGQNPNIYSELKWKKLGGIALSAGAQWNITGRFMLMGSYSHSAISAGTVTDNDYSSDNRTNRVYNETFDADQGFSRSVAGGLGFILIDNNRFGLVPYVGYGTSKQSLHLLDRSGQFADLNSSYQTNWKGPFVKLAAVAKLLSRLSLKADFRYNQADYNAKADWNLISTFQHPVSFRHTAKGYGLEGNTSLAYQLVKRFAINLGAGVYHWETGKGIDELYLSSGTAEQTQLNSVNRSGYRLFAGVIFKY</sequence>
<feature type="chain" id="PRO_5017743045" description="Protochlamydia outer membrane protein domain-containing protein" evidence="1">
    <location>
        <begin position="29"/>
        <end position="303"/>
    </location>
</feature>
<dbReference type="InterPro" id="IPR020080">
    <property type="entry name" value="OM_adhesin/peptidase_omptin"/>
</dbReference>
<dbReference type="EMBL" id="QWDE01000002">
    <property type="protein sequence ID" value="RFZ82937.1"/>
    <property type="molecule type" value="Genomic_DNA"/>
</dbReference>
<reference evidence="3 4" key="1">
    <citation type="submission" date="2018-08" db="EMBL/GenBank/DDBJ databases">
        <title>Mucilaginibacter terrae sp. nov., isolated from manganese diggings.</title>
        <authorList>
            <person name="Huang Y."/>
            <person name="Zhou Z."/>
        </authorList>
    </citation>
    <scope>NUCLEOTIDE SEQUENCE [LARGE SCALE GENOMIC DNA]</scope>
    <source>
        <strain evidence="3 4">ZH6</strain>
    </source>
</reference>
<evidence type="ECO:0000259" key="2">
    <source>
        <dbReference type="Pfam" id="PF17251"/>
    </source>
</evidence>
<feature type="signal peptide" evidence="1">
    <location>
        <begin position="1"/>
        <end position="28"/>
    </location>
</feature>
<dbReference type="AlphaFoldDB" id="A0A3E2NPN2"/>
<evidence type="ECO:0000313" key="4">
    <source>
        <dbReference type="Proteomes" id="UP000260823"/>
    </source>
</evidence>
<organism evidence="3 4">
    <name type="scientific">Mucilaginibacter terrenus</name>
    <dbReference type="NCBI Taxonomy" id="2482727"/>
    <lineage>
        <taxon>Bacteria</taxon>
        <taxon>Pseudomonadati</taxon>
        <taxon>Bacteroidota</taxon>
        <taxon>Sphingobacteriia</taxon>
        <taxon>Sphingobacteriales</taxon>
        <taxon>Sphingobacteriaceae</taxon>
        <taxon>Mucilaginibacter</taxon>
    </lineage>
</organism>
<feature type="domain" description="Protochlamydia outer membrane protein" evidence="2">
    <location>
        <begin position="38"/>
        <end position="285"/>
    </location>
</feature>
<dbReference type="SUPFAM" id="SSF69917">
    <property type="entry name" value="OMPT-like"/>
    <property type="match status" value="1"/>
</dbReference>
<proteinExistence type="predicted"/>
<dbReference type="InterPro" id="IPR053724">
    <property type="entry name" value="OMP_A26_sf"/>
</dbReference>
<dbReference type="Pfam" id="PF17251">
    <property type="entry name" value="Pom"/>
    <property type="match status" value="1"/>
</dbReference>
<protein>
    <recommendedName>
        <fullName evidence="2">Protochlamydia outer membrane protein domain-containing protein</fullName>
    </recommendedName>
</protein>
<keyword evidence="1" id="KW-0732">Signal</keyword>
<dbReference type="Proteomes" id="UP000260823">
    <property type="component" value="Unassembled WGS sequence"/>
</dbReference>
<evidence type="ECO:0000313" key="3">
    <source>
        <dbReference type="EMBL" id="RFZ82937.1"/>
    </source>
</evidence>
<keyword evidence="4" id="KW-1185">Reference proteome</keyword>
<evidence type="ECO:0000256" key="1">
    <source>
        <dbReference type="SAM" id="SignalP"/>
    </source>
</evidence>
<name>A0A3E2NPN2_9SPHI</name>
<comment type="caution">
    <text evidence="3">The sequence shown here is derived from an EMBL/GenBank/DDBJ whole genome shotgun (WGS) entry which is preliminary data.</text>
</comment>